<dbReference type="Gene3D" id="3.30.700.20">
    <property type="entry name" value="Hypothetical protein ph0010, domain 1"/>
    <property type="match status" value="1"/>
</dbReference>
<evidence type="ECO:0000313" key="3">
    <source>
        <dbReference type="Proteomes" id="UP000646827"/>
    </source>
</evidence>
<accession>A0A8H7VTL7</accession>
<evidence type="ECO:0000259" key="1">
    <source>
        <dbReference type="PROSITE" id="PS51112"/>
    </source>
</evidence>
<dbReference type="InterPro" id="IPR036071">
    <property type="entry name" value="AMMECR1_dom_sf"/>
</dbReference>
<dbReference type="FunFam" id="3.30.700.20:FF:000001">
    <property type="entry name" value="AMME syndrome candidate gene 1"/>
    <property type="match status" value="1"/>
</dbReference>
<dbReference type="PANTHER" id="PTHR13016:SF0">
    <property type="entry name" value="AMME SYNDROME CANDIDATE GENE 1 PROTEIN"/>
    <property type="match status" value="1"/>
</dbReference>
<proteinExistence type="predicted"/>
<name>A0A8H7VTL7_9FUNG</name>
<dbReference type="PROSITE" id="PS51112">
    <property type="entry name" value="AMMECR1"/>
    <property type="match status" value="1"/>
</dbReference>
<dbReference type="SUPFAM" id="SSF143447">
    <property type="entry name" value="AMMECR1-like"/>
    <property type="match status" value="1"/>
</dbReference>
<feature type="domain" description="AMMECR1" evidence="1">
    <location>
        <begin position="1"/>
        <end position="196"/>
    </location>
</feature>
<organism evidence="2 3">
    <name type="scientific">Circinella minor</name>
    <dbReference type="NCBI Taxonomy" id="1195481"/>
    <lineage>
        <taxon>Eukaryota</taxon>
        <taxon>Fungi</taxon>
        <taxon>Fungi incertae sedis</taxon>
        <taxon>Mucoromycota</taxon>
        <taxon>Mucoromycotina</taxon>
        <taxon>Mucoromycetes</taxon>
        <taxon>Mucorales</taxon>
        <taxon>Lichtheimiaceae</taxon>
        <taxon>Circinella</taxon>
    </lineage>
</organism>
<keyword evidence="3" id="KW-1185">Reference proteome</keyword>
<gene>
    <name evidence="2" type="ORF">INT45_005115</name>
</gene>
<reference evidence="2 3" key="1">
    <citation type="submission" date="2020-12" db="EMBL/GenBank/DDBJ databases">
        <title>Metabolic potential, ecology and presence of endohyphal bacteria is reflected in genomic diversity of Mucoromycotina.</title>
        <authorList>
            <person name="Muszewska A."/>
            <person name="Okrasinska A."/>
            <person name="Steczkiewicz K."/>
            <person name="Drgas O."/>
            <person name="Orlowska M."/>
            <person name="Perlinska-Lenart U."/>
            <person name="Aleksandrzak-Piekarczyk T."/>
            <person name="Szatraj K."/>
            <person name="Zielenkiewicz U."/>
            <person name="Pilsyk S."/>
            <person name="Malc E."/>
            <person name="Mieczkowski P."/>
            <person name="Kruszewska J.S."/>
            <person name="Biernat P."/>
            <person name="Pawlowska J."/>
        </authorList>
    </citation>
    <scope>NUCLEOTIDE SEQUENCE [LARGE SCALE GENOMIC DNA]</scope>
    <source>
        <strain evidence="2 3">CBS 142.35</strain>
    </source>
</reference>
<sequence>MPSTIEVATVEHCYYCFDVLISYLEDKKPENPQFTNDEYPLFVTWKIETHGDTHLRGCIGNFNAMSLHNGLQEYALTSALQDRRFNPITLREVPRLTCSVSLLINFEEGKDYMDWVIGVHGIWIEFINDHGHKKTATYLPEVIPEQGWTKEEAIESLLRKGGYRGSINDKVLKSIKLTRYQSSKAQATYKEYIDHKENSQA</sequence>
<dbReference type="NCBIfam" id="TIGR00296">
    <property type="entry name" value="TIGR00296 family protein"/>
    <property type="match status" value="1"/>
</dbReference>
<evidence type="ECO:0000313" key="2">
    <source>
        <dbReference type="EMBL" id="KAG2226629.1"/>
    </source>
</evidence>
<dbReference type="InterPro" id="IPR027485">
    <property type="entry name" value="AMMECR1_N"/>
</dbReference>
<dbReference type="InterPro" id="IPR002733">
    <property type="entry name" value="AMMECR1_domain"/>
</dbReference>
<dbReference type="Pfam" id="PF01871">
    <property type="entry name" value="AMMECR1"/>
    <property type="match status" value="1"/>
</dbReference>
<dbReference type="Proteomes" id="UP000646827">
    <property type="component" value="Unassembled WGS sequence"/>
</dbReference>
<dbReference type="InterPro" id="IPR023473">
    <property type="entry name" value="AMMECR1"/>
</dbReference>
<protein>
    <recommendedName>
        <fullName evidence="1">AMMECR1 domain-containing protein</fullName>
    </recommendedName>
</protein>
<comment type="caution">
    <text evidence="2">The sequence shown here is derived from an EMBL/GenBank/DDBJ whole genome shotgun (WGS) entry which is preliminary data.</text>
</comment>
<dbReference type="PANTHER" id="PTHR13016">
    <property type="entry name" value="AMMECR1 HOMOLOG"/>
    <property type="match status" value="1"/>
</dbReference>
<dbReference type="EMBL" id="JAEPRB010000015">
    <property type="protein sequence ID" value="KAG2226629.1"/>
    <property type="molecule type" value="Genomic_DNA"/>
</dbReference>
<dbReference type="OrthoDB" id="24630at2759"/>
<dbReference type="AlphaFoldDB" id="A0A8H7VTL7"/>